<keyword evidence="6" id="KW-0378">Hydrolase</keyword>
<dbReference type="InterPro" id="IPR045249">
    <property type="entry name" value="HARBI1-like"/>
</dbReference>
<dbReference type="Proteomes" id="UP001159363">
    <property type="component" value="Chromosome 5"/>
</dbReference>
<protein>
    <recommendedName>
        <fullName evidence="8">DDE Tnp4 domain-containing protein</fullName>
    </recommendedName>
</protein>
<evidence type="ECO:0000259" key="8">
    <source>
        <dbReference type="Pfam" id="PF13359"/>
    </source>
</evidence>
<evidence type="ECO:0000256" key="4">
    <source>
        <dbReference type="ARBA" id="ARBA00022722"/>
    </source>
</evidence>
<accession>A0ABQ9HC79</accession>
<keyword evidence="5" id="KW-0479">Metal-binding</keyword>
<dbReference type="EMBL" id="JARBHB010000006">
    <property type="protein sequence ID" value="KAJ8881913.1"/>
    <property type="molecule type" value="Genomic_DNA"/>
</dbReference>
<evidence type="ECO:0000256" key="5">
    <source>
        <dbReference type="ARBA" id="ARBA00022723"/>
    </source>
</evidence>
<keyword evidence="7" id="KW-0539">Nucleus</keyword>
<name>A0ABQ9HC79_9NEOP</name>
<evidence type="ECO:0000313" key="10">
    <source>
        <dbReference type="Proteomes" id="UP001159363"/>
    </source>
</evidence>
<evidence type="ECO:0000313" key="9">
    <source>
        <dbReference type="EMBL" id="KAJ8881913.1"/>
    </source>
</evidence>
<sequence>MLSIYLPEPTMQSWLDRTEKFPVKWNFPNAIGSIDGKHVRILCPTKSGPLFFNYKNYYSIVLLAIVDADCKFVAVNVGAYGKESDSQVFQHSVFGKKIRENNFNIPPPTVVKMMKPYSHKTATADECKRIFSYRLCQTRRTSENAFGILGQVFRIFYQPIAIDVAIVDYLIMCRYILHNMIREEYCCTQGTQTPKIKGFQHPQENLIPLRATHARHTANVGERVRKQFTEYFCKNIFFFFIFFKAEHISGIITSTSHDTYTPNGKYRQATATAISQQQIGGRRIAQLTTNHCLRCRNCRCRWRWMKLLCADNIQDTEMELNAGIGDTPRTIFKKTPERRSNTSCHLGMDAVYGAHKVYVVSTPASHQSDPGHGWIQLLLRMNDKKRGRGEWIMAIEN</sequence>
<evidence type="ECO:0000256" key="2">
    <source>
        <dbReference type="ARBA" id="ARBA00004123"/>
    </source>
</evidence>
<dbReference type="PANTHER" id="PTHR22930">
    <property type="match status" value="1"/>
</dbReference>
<keyword evidence="10" id="KW-1185">Reference proteome</keyword>
<evidence type="ECO:0000256" key="3">
    <source>
        <dbReference type="ARBA" id="ARBA00006958"/>
    </source>
</evidence>
<dbReference type="PANTHER" id="PTHR22930:SF269">
    <property type="entry name" value="NUCLEASE HARBI1-LIKE PROTEIN"/>
    <property type="match status" value="1"/>
</dbReference>
<feature type="domain" description="DDE Tnp4" evidence="8">
    <location>
        <begin position="34"/>
        <end position="179"/>
    </location>
</feature>
<gene>
    <name evidence="9" type="ORF">PR048_018399</name>
</gene>
<evidence type="ECO:0000256" key="1">
    <source>
        <dbReference type="ARBA" id="ARBA00001968"/>
    </source>
</evidence>
<dbReference type="InterPro" id="IPR027806">
    <property type="entry name" value="HARBI1_dom"/>
</dbReference>
<dbReference type="Pfam" id="PF13359">
    <property type="entry name" value="DDE_Tnp_4"/>
    <property type="match status" value="1"/>
</dbReference>
<reference evidence="9 10" key="1">
    <citation type="submission" date="2023-02" db="EMBL/GenBank/DDBJ databases">
        <title>LHISI_Scaffold_Assembly.</title>
        <authorList>
            <person name="Stuart O.P."/>
            <person name="Cleave R."/>
            <person name="Magrath M.J.L."/>
            <person name="Mikheyev A.S."/>
        </authorList>
    </citation>
    <scope>NUCLEOTIDE SEQUENCE [LARGE SCALE GENOMIC DNA]</scope>
    <source>
        <strain evidence="9">Daus_M_001</strain>
        <tissue evidence="9">Leg muscle</tissue>
    </source>
</reference>
<evidence type="ECO:0000256" key="7">
    <source>
        <dbReference type="ARBA" id="ARBA00023242"/>
    </source>
</evidence>
<keyword evidence="4" id="KW-0540">Nuclease</keyword>
<organism evidence="9 10">
    <name type="scientific">Dryococelus australis</name>
    <dbReference type="NCBI Taxonomy" id="614101"/>
    <lineage>
        <taxon>Eukaryota</taxon>
        <taxon>Metazoa</taxon>
        <taxon>Ecdysozoa</taxon>
        <taxon>Arthropoda</taxon>
        <taxon>Hexapoda</taxon>
        <taxon>Insecta</taxon>
        <taxon>Pterygota</taxon>
        <taxon>Neoptera</taxon>
        <taxon>Polyneoptera</taxon>
        <taxon>Phasmatodea</taxon>
        <taxon>Verophasmatodea</taxon>
        <taxon>Anareolatae</taxon>
        <taxon>Phasmatidae</taxon>
        <taxon>Eurycanthinae</taxon>
        <taxon>Dryococelus</taxon>
    </lineage>
</organism>
<comment type="cofactor">
    <cofactor evidence="1">
        <name>a divalent metal cation</name>
        <dbReference type="ChEBI" id="CHEBI:60240"/>
    </cofactor>
</comment>
<evidence type="ECO:0000256" key="6">
    <source>
        <dbReference type="ARBA" id="ARBA00022801"/>
    </source>
</evidence>
<comment type="similarity">
    <text evidence="3">Belongs to the HARBI1 family.</text>
</comment>
<comment type="caution">
    <text evidence="9">The sequence shown here is derived from an EMBL/GenBank/DDBJ whole genome shotgun (WGS) entry which is preliminary data.</text>
</comment>
<comment type="subcellular location">
    <subcellularLocation>
        <location evidence="2">Nucleus</location>
    </subcellularLocation>
</comment>
<proteinExistence type="inferred from homology"/>